<comment type="caution">
    <text evidence="11">The sequence shown here is derived from an EMBL/GenBank/DDBJ whole genome shotgun (WGS) entry which is preliminary data.</text>
</comment>
<feature type="region of interest" description="Disordered" evidence="10">
    <location>
        <begin position="444"/>
        <end position="468"/>
    </location>
</feature>
<dbReference type="GO" id="GO:0006364">
    <property type="term" value="P:rRNA processing"/>
    <property type="evidence" value="ECO:0007669"/>
    <property type="project" value="UniProtKB-KW"/>
</dbReference>
<keyword evidence="8" id="KW-0175">Coiled coil</keyword>
<comment type="subcellular location">
    <subcellularLocation>
        <location evidence="2">Nucleus</location>
        <location evidence="2">Nucleolus</location>
    </subcellularLocation>
</comment>
<dbReference type="PANTHER" id="PTHR31344:SF0">
    <property type="entry name" value="NUCLEAR PORE COMPLEX PROTEIN NUP205"/>
    <property type="match status" value="1"/>
</dbReference>
<dbReference type="OrthoDB" id="2019644at2759"/>
<keyword evidence="9" id="KW-0539">Nucleus</keyword>
<evidence type="ECO:0000256" key="10">
    <source>
        <dbReference type="SAM" id="MobiDB-lite"/>
    </source>
</evidence>
<keyword evidence="7" id="KW-0698">rRNA processing</keyword>
<dbReference type="PANTHER" id="PTHR31344">
    <property type="entry name" value="NUCLEAR PORE COMPLEX PROTEIN NUP205"/>
    <property type="match status" value="1"/>
</dbReference>
<protein>
    <recommendedName>
        <fullName evidence="13">Nucleoporin</fullName>
    </recommendedName>
</protein>
<dbReference type="GO" id="GO:0005730">
    <property type="term" value="C:nucleolus"/>
    <property type="evidence" value="ECO:0007669"/>
    <property type="project" value="UniProtKB-SubCell"/>
</dbReference>
<keyword evidence="6" id="KW-0690">Ribosome biogenesis</keyword>
<dbReference type="InterPro" id="IPR021827">
    <property type="entry name" value="Nup186/Nup192/Nup205"/>
</dbReference>
<dbReference type="Pfam" id="PF11894">
    <property type="entry name" value="Nup192"/>
    <property type="match status" value="1"/>
</dbReference>
<keyword evidence="12" id="KW-1185">Reference proteome</keyword>
<evidence type="ECO:0000256" key="8">
    <source>
        <dbReference type="ARBA" id="ARBA00023054"/>
    </source>
</evidence>
<dbReference type="Proteomes" id="UP000777482">
    <property type="component" value="Unassembled WGS sequence"/>
</dbReference>
<comment type="similarity">
    <text evidence="3">Belongs to the NUP186/NUP192/NUP205 family.</text>
</comment>
<feature type="compositionally biased region" description="Basic and acidic residues" evidence="10">
    <location>
        <begin position="2210"/>
        <end position="2228"/>
    </location>
</feature>
<dbReference type="EMBL" id="PUHQ01000015">
    <property type="protein sequence ID" value="KAG0664225.1"/>
    <property type="molecule type" value="Genomic_DNA"/>
</dbReference>
<dbReference type="GO" id="GO:0044611">
    <property type="term" value="C:nuclear pore inner ring"/>
    <property type="evidence" value="ECO:0007669"/>
    <property type="project" value="TreeGrafter"/>
</dbReference>
<sequence>MDRFQRLRTFLDSALLNPPVEPDAALLSRLQLKLERARPAFLDFLDTPGKDAKQREQLNKGSFTYVATGSSYPAGPALVKDILFLSDALNMSEELAASLVAYGINSKPRASRQRAEAGLIVHLDERASLLLCLHAIWRGALSADERIVTSGIQRILEREVEELTRGRGAEVSLGGPGAGKAKGTWVEKVIKSLDDAKAEADKLRSSLSGPAPSVGAIVPAGQAPFFPDEVIEMRVQRYEEERRLVGQLLFLIGAGSSMSQDDIQLLVRQLSSTPVSDGAAVYILIALLAALDVSTDHAAQRAIPLFTDSAFIARIKTDLASNWTVPALKAVVQLQWSIFLDTAARHVPNFETDGGELVDSLTWQAIDGGVFAFLGRSVLACKRTSEIDDMWGAVGHDLQALGGDAPVDPVFQDYVVEQVETLVVEVITNRISILRKVRNREEDVVSSSHRGGARRTSRGPVDSQPPTPRHDLEAFFLLIATIYRNNSDAGLKFWEDEMTDPSTSAVVLNPTNARLAAFLRWGSECRPPAMSRAFYEMIASLASGPQCATYAFEFLANGGALDGSAAPSSNCSWAALFGALDFYISHLPDRPMEIDANAEGMMNEIPPEEVALLRAFVHVLRQVVAYSDVARATLHDNQRHKPVATLFALTTRSVPLDLKASLLSAIAAFARPGGAFAVDVARKTWLALEQSQILPTWTFVPARQANAAFGATPTEGGILTELEEVEAPNRVFPESTAFVRLLSTLVHAPTTADPLRRGAELETHAIPDNLGAPNRAPGVEPYIRFVVDDVLLKAGQREYLDPRERWQVTDACFAFVEKCLASFDLGPFLAWAAAGGRAPPGGMSPLQHLVQHPGFDVLTRILGGSPLLETILTIVTAGYDSIRNNLAKTPLFTRCMVRCLRVIRRVLDVQSAFLEVVLPALSDSGMHVAQDKLARLKTLSPIDQSFLYHSEVVVQIALLVACEEDDEMALLAVEILRIVADSPFFDVQQRFPDQSRAKLNRLVGLLQASPETLRIQEAFVQRLEEDLPESELDSPEWSAPIGDAEVELVKAENPGALRRAIKTAILDLFLACTRQDRSAPNVAHLLLGFNLRARPDEMEIEDPEAADATRTCLHVVLELLAQNVSSDESEVQVRGSPPFLAGASADLFPLPLQQTSILAQHPALAAQCYQLVRQLCLQPFTSAVMSRYLRNREQFFLRQTLALPFSVPSATEGALGHIQYADGKEVITACSAVCSVLRSEAWLLESSALELSVLASGNDNRRAGELIAAYFESPSAIDDDVPAFLDQDGGLEQGLPRILEIFHSFDFAWSDSIAPVQQPLNLFADLRFDSCLQTDAVGCETYDFTAILSLLGAARRELQNRGLLNTPQQQDVAKLETRAIVETLVVENHRREIQFARYQALKSWRNLLDIILVKAFHLLSAEGRHSLLLDLLSAILPPLAASEVDLSISELLSGAAVLLATKLRDEGVALLFVDAGETVESVSPERLHGILRAILQAILQPGVALTVRGNLYATLLSYLQYSTKIASLSPALSRTLDDSASVAGAASVHDDVFSLDGASTVGGSSTRKSRRSALEHGNFVILSAAFERLLPVVCRDAAVGHEVWRTVAFTVLDAFMALAEAGRVSSKMLAILAKQGYLNNFVASLKDSEAELQAVLQPDPGQDFLVARRLLSGMLTEHLSTASLNALYVYEAQMSFLIRVASTREGAEKLLGAEVLSRLAECEYLGARPLAEADSMEFDGFIPPATERHHQLLLPALQLVVSTIVSFGSDTQVATRQAFAFVTGQRENLLVALKDCAAQQTVPLLREAQLIVTLLSVILPSISDEDLATLSSFGGLHSALLSLSARTCASQDWISRVLPSNDVEREEDQTLVLSVRGSATVFGDKVETLAESLESALLSYETIATRKRPGSDTFRPVLLPTLKFGENSASGQSLGSMGAFLRETTQTLEARLQDVDTLADMLEGFDAKSLDEIEEMFEFPAEEGPEADRRGKIAQELQALHARCRSKLESSLHLLEAGLLLYQRHVAFYLDSDRAAQDGSGRPDVGLGLAVSLKARRDPAAMLSVSQYNLPTLREDLAEEVSRLADKLNGLHFVCYTFGLLFFAEANPADLGTQTRKNVGSSHAQREAFVGIVTRRLQELLMLNNETAYTRINMVPKPVWERPEVRTYDPNAKTDAPLPTDLPESAKTSSTVSGRWWKTEHAATTRAQSGKKDAQQQDKAWKAREERRKREEAVKKLEREIKEEKIADIERKKQINKERKEKEAEKLRLQQMAARVSGSDWTSTRWWLPLTRFLSILVSQMSAKKLQRMKKRLGRTKKVAG</sequence>
<accession>A0A9P6W5C9</accession>
<feature type="region of interest" description="Disordered" evidence="10">
    <location>
        <begin position="2166"/>
        <end position="2228"/>
    </location>
</feature>
<evidence type="ECO:0000256" key="6">
    <source>
        <dbReference type="ARBA" id="ARBA00022517"/>
    </source>
</evidence>
<evidence type="ECO:0000256" key="3">
    <source>
        <dbReference type="ARBA" id="ARBA00005892"/>
    </source>
</evidence>
<evidence type="ECO:0000256" key="4">
    <source>
        <dbReference type="ARBA" id="ARBA00007869"/>
    </source>
</evidence>
<evidence type="ECO:0000256" key="2">
    <source>
        <dbReference type="ARBA" id="ARBA00004604"/>
    </source>
</evidence>
<comment type="function">
    <text evidence="1">Involved in nucleolar integrity and required for processing of the pre-rRNA for the 60S ribosome subunit.</text>
</comment>
<dbReference type="GO" id="GO:0017056">
    <property type="term" value="F:structural constituent of nuclear pore"/>
    <property type="evidence" value="ECO:0007669"/>
    <property type="project" value="TreeGrafter"/>
</dbReference>
<evidence type="ECO:0000313" key="11">
    <source>
        <dbReference type="EMBL" id="KAG0664225.1"/>
    </source>
</evidence>
<evidence type="ECO:0000313" key="12">
    <source>
        <dbReference type="Proteomes" id="UP000777482"/>
    </source>
</evidence>
<evidence type="ECO:0000256" key="5">
    <source>
        <dbReference type="ARBA" id="ARBA00022448"/>
    </source>
</evidence>
<reference evidence="11 12" key="1">
    <citation type="submission" date="2020-11" db="EMBL/GenBank/DDBJ databases">
        <title>Kefir isolates.</title>
        <authorList>
            <person name="Marcisauskas S."/>
            <person name="Kim Y."/>
            <person name="Blasche S."/>
        </authorList>
    </citation>
    <scope>NUCLEOTIDE SEQUENCE [LARGE SCALE GENOMIC DNA]</scope>
    <source>
        <strain evidence="11 12">KR</strain>
    </source>
</reference>
<gene>
    <name evidence="11" type="ORF">C6P46_001689</name>
</gene>
<evidence type="ECO:0000256" key="9">
    <source>
        <dbReference type="ARBA" id="ARBA00023242"/>
    </source>
</evidence>
<dbReference type="Pfam" id="PF03879">
    <property type="entry name" value="Cgr1"/>
    <property type="match status" value="1"/>
</dbReference>
<dbReference type="InterPro" id="IPR005579">
    <property type="entry name" value="Cgr1-like"/>
</dbReference>
<name>A0A9P6W5C9_RHOMI</name>
<evidence type="ECO:0000256" key="1">
    <source>
        <dbReference type="ARBA" id="ARBA00004090"/>
    </source>
</evidence>
<comment type="similarity">
    <text evidence="4">Belongs to the CGR1 family.</text>
</comment>
<dbReference type="GO" id="GO:0006999">
    <property type="term" value="P:nuclear pore organization"/>
    <property type="evidence" value="ECO:0007669"/>
    <property type="project" value="TreeGrafter"/>
</dbReference>
<evidence type="ECO:0000256" key="7">
    <source>
        <dbReference type="ARBA" id="ARBA00022552"/>
    </source>
</evidence>
<keyword evidence="5" id="KW-0813">Transport</keyword>
<organism evidence="11 12">
    <name type="scientific">Rhodotorula mucilaginosa</name>
    <name type="common">Yeast</name>
    <name type="synonym">Rhodotorula rubra</name>
    <dbReference type="NCBI Taxonomy" id="5537"/>
    <lineage>
        <taxon>Eukaryota</taxon>
        <taxon>Fungi</taxon>
        <taxon>Dikarya</taxon>
        <taxon>Basidiomycota</taxon>
        <taxon>Pucciniomycotina</taxon>
        <taxon>Microbotryomycetes</taxon>
        <taxon>Sporidiobolales</taxon>
        <taxon>Sporidiobolaceae</taxon>
        <taxon>Rhodotorula</taxon>
    </lineage>
</organism>
<proteinExistence type="inferred from homology"/>
<evidence type="ECO:0008006" key="13">
    <source>
        <dbReference type="Google" id="ProtNLM"/>
    </source>
</evidence>